<accession>A0A3P7LNL2</accession>
<dbReference type="EMBL" id="UYYB01127210">
    <property type="protein sequence ID" value="VDM84055.1"/>
    <property type="molecule type" value="Genomic_DNA"/>
</dbReference>
<sequence>MQWRRLCCVEMANKVGAFGKAGSFYEVEVIMMMIVNYPVNRHQVRIPMQWRRLCCVEMANKVGAFGKAGSLL</sequence>
<organism evidence="1 2">
    <name type="scientific">Strongylus vulgaris</name>
    <name type="common">Blood worm</name>
    <dbReference type="NCBI Taxonomy" id="40348"/>
    <lineage>
        <taxon>Eukaryota</taxon>
        <taxon>Metazoa</taxon>
        <taxon>Ecdysozoa</taxon>
        <taxon>Nematoda</taxon>
        <taxon>Chromadorea</taxon>
        <taxon>Rhabditida</taxon>
        <taxon>Rhabditina</taxon>
        <taxon>Rhabditomorpha</taxon>
        <taxon>Strongyloidea</taxon>
        <taxon>Strongylidae</taxon>
        <taxon>Strongylus</taxon>
    </lineage>
</organism>
<proteinExistence type="predicted"/>
<dbReference type="AlphaFoldDB" id="A0A3P7LNL2"/>
<evidence type="ECO:0000313" key="1">
    <source>
        <dbReference type="EMBL" id="VDM84055.1"/>
    </source>
</evidence>
<keyword evidence="2" id="KW-1185">Reference proteome</keyword>
<dbReference type="Proteomes" id="UP000270094">
    <property type="component" value="Unassembled WGS sequence"/>
</dbReference>
<evidence type="ECO:0000313" key="2">
    <source>
        <dbReference type="Proteomes" id="UP000270094"/>
    </source>
</evidence>
<gene>
    <name evidence="1" type="ORF">SVUK_LOCUS19053</name>
</gene>
<name>A0A3P7LNL2_STRVU</name>
<reference evidence="1 2" key="1">
    <citation type="submission" date="2018-11" db="EMBL/GenBank/DDBJ databases">
        <authorList>
            <consortium name="Pathogen Informatics"/>
        </authorList>
    </citation>
    <scope>NUCLEOTIDE SEQUENCE [LARGE SCALE GENOMIC DNA]</scope>
</reference>
<protein>
    <submittedName>
        <fullName evidence="1">Uncharacterized protein</fullName>
    </submittedName>
</protein>